<dbReference type="PANTHER" id="PTHR24252:SF30">
    <property type="entry name" value="TRANSMEMBRANE SERINE PROTEASE 2"/>
    <property type="match status" value="1"/>
</dbReference>
<keyword evidence="1" id="KW-1015">Disulfide bond</keyword>
<dbReference type="SUPFAM" id="SSF50494">
    <property type="entry name" value="Trypsin-like serine proteases"/>
    <property type="match status" value="1"/>
</dbReference>
<evidence type="ECO:0000313" key="2">
    <source>
        <dbReference type="EMBL" id="CAD7234298.1"/>
    </source>
</evidence>
<gene>
    <name evidence="2" type="ORF">CTOB1V02_LOCUS12114</name>
</gene>
<organism evidence="2">
    <name type="scientific">Cyprideis torosa</name>
    <dbReference type="NCBI Taxonomy" id="163714"/>
    <lineage>
        <taxon>Eukaryota</taxon>
        <taxon>Metazoa</taxon>
        <taxon>Ecdysozoa</taxon>
        <taxon>Arthropoda</taxon>
        <taxon>Crustacea</taxon>
        <taxon>Oligostraca</taxon>
        <taxon>Ostracoda</taxon>
        <taxon>Podocopa</taxon>
        <taxon>Podocopida</taxon>
        <taxon>Cytherocopina</taxon>
        <taxon>Cytheroidea</taxon>
        <taxon>Cytherideidae</taxon>
        <taxon>Cyprideis</taxon>
    </lineage>
</organism>
<dbReference type="PANTHER" id="PTHR24252">
    <property type="entry name" value="ACROSIN-RELATED"/>
    <property type="match status" value="1"/>
</dbReference>
<dbReference type="EMBL" id="OB668285">
    <property type="protein sequence ID" value="CAD7234298.1"/>
    <property type="molecule type" value="Genomic_DNA"/>
</dbReference>
<dbReference type="OrthoDB" id="6380950at2759"/>
<sequence length="147" mass="15789">MDFIFCLLLFWTLADASHIESSKIEDGPLHPGDDMRSISANLVEKTKIGNEPLHPKGDMRIINGVNAFLGQIPHQVSLQSSSGSHVCGGSIISQDWIVTAAHCVVGQYLSQMRVVSGTISLTSGGTIHTLTAGFYNGNYNPEIVVAH</sequence>
<reference evidence="2" key="1">
    <citation type="submission" date="2020-11" db="EMBL/GenBank/DDBJ databases">
        <authorList>
            <person name="Tran Van P."/>
        </authorList>
    </citation>
    <scope>NUCLEOTIDE SEQUENCE</scope>
</reference>
<dbReference type="GO" id="GO:0004252">
    <property type="term" value="F:serine-type endopeptidase activity"/>
    <property type="evidence" value="ECO:0007669"/>
    <property type="project" value="InterPro"/>
</dbReference>
<proteinExistence type="predicted"/>
<protein>
    <submittedName>
        <fullName evidence="2">Uncharacterized protein</fullName>
    </submittedName>
</protein>
<name>A0A7R8ZS01_9CRUS</name>
<dbReference type="InterPro" id="IPR009003">
    <property type="entry name" value="Peptidase_S1_PA"/>
</dbReference>
<evidence type="ECO:0000256" key="1">
    <source>
        <dbReference type="ARBA" id="ARBA00023157"/>
    </source>
</evidence>
<dbReference type="InterPro" id="IPR001254">
    <property type="entry name" value="Trypsin_dom"/>
</dbReference>
<dbReference type="FunFam" id="2.40.10.10:FF:000068">
    <property type="entry name" value="transmembrane protease serine 2"/>
    <property type="match status" value="1"/>
</dbReference>
<dbReference type="AlphaFoldDB" id="A0A7R8ZS01"/>
<accession>A0A7R8ZS01</accession>
<dbReference type="InterPro" id="IPR018114">
    <property type="entry name" value="TRYPSIN_HIS"/>
</dbReference>
<dbReference type="Pfam" id="PF00089">
    <property type="entry name" value="Trypsin"/>
    <property type="match status" value="1"/>
</dbReference>
<dbReference type="Gene3D" id="2.40.10.10">
    <property type="entry name" value="Trypsin-like serine proteases"/>
    <property type="match status" value="2"/>
</dbReference>
<dbReference type="InterPro" id="IPR043504">
    <property type="entry name" value="Peptidase_S1_PA_chymotrypsin"/>
</dbReference>
<dbReference type="PROSITE" id="PS00134">
    <property type="entry name" value="TRYPSIN_HIS"/>
    <property type="match status" value="1"/>
</dbReference>
<dbReference type="PROSITE" id="PS50240">
    <property type="entry name" value="TRYPSIN_DOM"/>
    <property type="match status" value="1"/>
</dbReference>
<dbReference type="GO" id="GO:0006508">
    <property type="term" value="P:proteolysis"/>
    <property type="evidence" value="ECO:0007669"/>
    <property type="project" value="InterPro"/>
</dbReference>